<dbReference type="PANTHER" id="PTHR46060:SF1">
    <property type="entry name" value="MARINER MOS1 TRANSPOSASE-LIKE PROTEIN"/>
    <property type="match status" value="1"/>
</dbReference>
<dbReference type="AlphaFoldDB" id="A0A815P326"/>
<reference evidence="1" key="1">
    <citation type="submission" date="2021-02" db="EMBL/GenBank/DDBJ databases">
        <authorList>
            <person name="Nowell W R."/>
        </authorList>
    </citation>
    <scope>NUCLEOTIDE SEQUENCE</scope>
</reference>
<comment type="caution">
    <text evidence="1">The sequence shown here is derived from an EMBL/GenBank/DDBJ whole genome shotgun (WGS) entry which is preliminary data.</text>
</comment>
<dbReference type="OrthoDB" id="10017160at2759"/>
<dbReference type="PANTHER" id="PTHR46060">
    <property type="entry name" value="MARINER MOS1 TRANSPOSASE-LIKE PROTEIN"/>
    <property type="match status" value="1"/>
</dbReference>
<sequence>MPRNKISDIIEGRILQLLQQGYSQPRIIHILKVDGIHISQPTVSNVKRKIGRQRNSESKIKIYRKKPSQTTSIVNKVIKKIDVEDPPTQRAIAKSLRISQSTVSNIIKNSGFILRKKTKVHKLTSSNIIKRRERSRQLYRRLAHQRYKRFITTDEAWFHLDASSGKRKVCYIKKTDPDYNRMIIQQNTSRPKGFMVWGGVSTQGKTTLRLVAPGTKVNSNYYINKVLKPFLPRDVPRLFSKKQKRKWYFHQDSAPSHTSKETIQYLNENKINYIKPEEWMPASPDAAPMDYAIWGYLKQQLNRTDTKSLDEL</sequence>
<evidence type="ECO:0008006" key="3">
    <source>
        <dbReference type="Google" id="ProtNLM"/>
    </source>
</evidence>
<proteinExistence type="predicted"/>
<accession>A0A815P326</accession>
<dbReference type="GO" id="GO:0003676">
    <property type="term" value="F:nucleic acid binding"/>
    <property type="evidence" value="ECO:0007669"/>
    <property type="project" value="InterPro"/>
</dbReference>
<dbReference type="InterPro" id="IPR036397">
    <property type="entry name" value="RNaseH_sf"/>
</dbReference>
<dbReference type="Proteomes" id="UP000663882">
    <property type="component" value="Unassembled WGS sequence"/>
</dbReference>
<protein>
    <recommendedName>
        <fullName evidence="3">Transposase</fullName>
    </recommendedName>
</protein>
<evidence type="ECO:0000313" key="1">
    <source>
        <dbReference type="EMBL" id="CAF1443487.1"/>
    </source>
</evidence>
<name>A0A815P326_9BILA</name>
<evidence type="ECO:0000313" key="2">
    <source>
        <dbReference type="Proteomes" id="UP000663882"/>
    </source>
</evidence>
<gene>
    <name evidence="1" type="ORF">RFH988_LOCUS36443</name>
</gene>
<organism evidence="1 2">
    <name type="scientific">Rotaria sordida</name>
    <dbReference type="NCBI Taxonomy" id="392033"/>
    <lineage>
        <taxon>Eukaryota</taxon>
        <taxon>Metazoa</taxon>
        <taxon>Spiralia</taxon>
        <taxon>Gnathifera</taxon>
        <taxon>Rotifera</taxon>
        <taxon>Eurotatoria</taxon>
        <taxon>Bdelloidea</taxon>
        <taxon>Philodinida</taxon>
        <taxon>Philodinidae</taxon>
        <taxon>Rotaria</taxon>
    </lineage>
</organism>
<dbReference type="InterPro" id="IPR052709">
    <property type="entry name" value="Transposase-MT_Hybrid"/>
</dbReference>
<dbReference type="EMBL" id="CAJNOO010006280">
    <property type="protein sequence ID" value="CAF1443487.1"/>
    <property type="molecule type" value="Genomic_DNA"/>
</dbReference>
<dbReference type="Gene3D" id="3.30.420.10">
    <property type="entry name" value="Ribonuclease H-like superfamily/Ribonuclease H"/>
    <property type="match status" value="1"/>
</dbReference>